<dbReference type="Proteomes" id="UP000030652">
    <property type="component" value="Unassembled WGS sequence"/>
</dbReference>
<sequence length="349" mass="38472">MDIRNTNNSQIITESFIKGMAKKNNPTLLALNNKSAKLPFGRVLNNELGGANSPHTLRRPAKHFMPLNNSRINRYPETLFKSRDVNKPSKSSIIEQYKTYKEDQLMSNPGGDNFFLSKTGEVIDNNYDHSRITKRVGKDLSDAGNNLLNAVKDLGIGAKIKYVDKHGNIQDGRKVGLAGTVVNFFKDVASGLSFGLYSPEGEVRPQGGAGRVKHLFKKIFKDALVGDIVKGVPKSVIHIGEDIMFAGLNAVEAVPDATIGNFKAGRKVTTAVFDNTQVILDFVTDVIPGGDASIRTRSFELAKGLKGLPIINNLTTPEGNQDEKEWRYVRNTSFRKVIETIPSLMPFRI</sequence>
<comment type="caution">
    <text evidence="1">The sequence shown here is derived from an EMBL/GenBank/DDBJ whole genome shotgun (WGS) entry which is preliminary data.</text>
</comment>
<gene>
    <name evidence="1" type="ORF">SCABRO_00013</name>
</gene>
<evidence type="ECO:0000313" key="2">
    <source>
        <dbReference type="Proteomes" id="UP000030652"/>
    </source>
</evidence>
<organism evidence="1 2">
    <name type="scientific">Candidatus Scalindua brodae</name>
    <dbReference type="NCBI Taxonomy" id="237368"/>
    <lineage>
        <taxon>Bacteria</taxon>
        <taxon>Pseudomonadati</taxon>
        <taxon>Planctomycetota</taxon>
        <taxon>Candidatus Brocadiia</taxon>
        <taxon>Candidatus Brocadiales</taxon>
        <taxon>Candidatus Scalinduaceae</taxon>
        <taxon>Candidatus Scalindua</taxon>
    </lineage>
</organism>
<accession>A0A0B0EU28</accession>
<reference evidence="1 2" key="1">
    <citation type="submission" date="2014-10" db="EMBL/GenBank/DDBJ databases">
        <title>Draft genome of anammox bacterium scalindua brodae, obtained using differential coverage binning of sequence data from two enrichment reactors.</title>
        <authorList>
            <person name="Speth D.R."/>
            <person name="Russ L."/>
            <person name="Kartal B."/>
            <person name="Op den Camp H.J."/>
            <person name="Dutilh B.E."/>
            <person name="Jetten M.S."/>
        </authorList>
    </citation>
    <scope>NUCLEOTIDE SEQUENCE [LARGE SCALE GENOMIC DNA]</scope>
    <source>
        <strain evidence="1">RU1</strain>
    </source>
</reference>
<proteinExistence type="predicted"/>
<dbReference type="EMBL" id="JRYO01000005">
    <property type="protein sequence ID" value="KHE94175.1"/>
    <property type="molecule type" value="Genomic_DNA"/>
</dbReference>
<name>A0A0B0EU28_9BACT</name>
<dbReference type="AlphaFoldDB" id="A0A0B0EU28"/>
<protein>
    <submittedName>
        <fullName evidence="1">Uncharacterized protein</fullName>
    </submittedName>
</protein>
<evidence type="ECO:0000313" key="1">
    <source>
        <dbReference type="EMBL" id="KHE94175.1"/>
    </source>
</evidence>